<reference evidence="5" key="1">
    <citation type="submission" date="2019-08" db="EMBL/GenBank/DDBJ databases">
        <title>The improved chromosome-level genome for the pearl oyster Pinctada fucata martensii using PacBio sequencing and Hi-C.</title>
        <authorList>
            <person name="Zheng Z."/>
        </authorList>
    </citation>
    <scope>NUCLEOTIDE SEQUENCE</scope>
    <source>
        <strain evidence="5">ZZ-2019</strain>
        <tissue evidence="5">Adductor muscle</tissue>
    </source>
</reference>
<feature type="non-terminal residue" evidence="5">
    <location>
        <position position="1"/>
    </location>
</feature>
<evidence type="ECO:0000313" key="6">
    <source>
        <dbReference type="Proteomes" id="UP001186944"/>
    </source>
</evidence>
<dbReference type="PROSITE" id="PS50871">
    <property type="entry name" value="C1Q"/>
    <property type="match status" value="1"/>
</dbReference>
<dbReference type="GO" id="GO:0005576">
    <property type="term" value="C:extracellular region"/>
    <property type="evidence" value="ECO:0007669"/>
    <property type="project" value="UniProtKB-SubCell"/>
</dbReference>
<accession>A0AA88Y7Y9</accession>
<dbReference type="InterPro" id="IPR001073">
    <property type="entry name" value="C1q_dom"/>
</dbReference>
<sequence>SGEDVSFTVGLSDRKLNFDHQIVVYEVVLRNVGGGYDSNSGIFTSPAAGTYVFTWNSMTYNGNCRIFVYKNGQRFDVPAYSRGLNNENIESVTIVESLLKGDRVWVQTDKCSELYGGSYTYFTGFKI</sequence>
<dbReference type="InterPro" id="IPR050822">
    <property type="entry name" value="Cerebellin_Synaptic_Org"/>
</dbReference>
<comment type="subcellular location">
    <subcellularLocation>
        <location evidence="1">Secreted</location>
    </subcellularLocation>
</comment>
<protein>
    <recommendedName>
        <fullName evidence="4">C1q domain-containing protein</fullName>
    </recommendedName>
</protein>
<dbReference type="PRINTS" id="PR00007">
    <property type="entry name" value="COMPLEMNTC1Q"/>
</dbReference>
<dbReference type="EMBL" id="VSWD01000006">
    <property type="protein sequence ID" value="KAK3099587.1"/>
    <property type="molecule type" value="Genomic_DNA"/>
</dbReference>
<evidence type="ECO:0000256" key="3">
    <source>
        <dbReference type="ARBA" id="ARBA00022729"/>
    </source>
</evidence>
<dbReference type="Proteomes" id="UP001186944">
    <property type="component" value="Unassembled WGS sequence"/>
</dbReference>
<evidence type="ECO:0000256" key="1">
    <source>
        <dbReference type="ARBA" id="ARBA00004613"/>
    </source>
</evidence>
<dbReference type="PANTHER" id="PTHR22923:SF116">
    <property type="entry name" value="C1Q DOMAIN-CONTAINING PROTEIN"/>
    <property type="match status" value="1"/>
</dbReference>
<dbReference type="SMART" id="SM00110">
    <property type="entry name" value="C1Q"/>
    <property type="match status" value="1"/>
</dbReference>
<evidence type="ECO:0000259" key="4">
    <source>
        <dbReference type="PROSITE" id="PS50871"/>
    </source>
</evidence>
<dbReference type="InterPro" id="IPR008983">
    <property type="entry name" value="Tumour_necrosis_fac-like_dom"/>
</dbReference>
<evidence type="ECO:0000256" key="2">
    <source>
        <dbReference type="ARBA" id="ARBA00022525"/>
    </source>
</evidence>
<evidence type="ECO:0000313" key="5">
    <source>
        <dbReference type="EMBL" id="KAK3099587.1"/>
    </source>
</evidence>
<keyword evidence="6" id="KW-1185">Reference proteome</keyword>
<dbReference type="Pfam" id="PF00386">
    <property type="entry name" value="C1q"/>
    <property type="match status" value="1"/>
</dbReference>
<organism evidence="5 6">
    <name type="scientific">Pinctada imbricata</name>
    <name type="common">Atlantic pearl-oyster</name>
    <name type="synonym">Pinctada martensii</name>
    <dbReference type="NCBI Taxonomy" id="66713"/>
    <lineage>
        <taxon>Eukaryota</taxon>
        <taxon>Metazoa</taxon>
        <taxon>Spiralia</taxon>
        <taxon>Lophotrochozoa</taxon>
        <taxon>Mollusca</taxon>
        <taxon>Bivalvia</taxon>
        <taxon>Autobranchia</taxon>
        <taxon>Pteriomorphia</taxon>
        <taxon>Pterioida</taxon>
        <taxon>Pterioidea</taxon>
        <taxon>Pteriidae</taxon>
        <taxon>Pinctada</taxon>
    </lineage>
</organism>
<dbReference type="AlphaFoldDB" id="A0AA88Y7Y9"/>
<keyword evidence="2" id="KW-0964">Secreted</keyword>
<dbReference type="Gene3D" id="2.60.120.40">
    <property type="match status" value="1"/>
</dbReference>
<dbReference type="SUPFAM" id="SSF49842">
    <property type="entry name" value="TNF-like"/>
    <property type="match status" value="1"/>
</dbReference>
<name>A0AA88Y7Y9_PINIB</name>
<proteinExistence type="predicted"/>
<keyword evidence="3" id="KW-0732">Signal</keyword>
<gene>
    <name evidence="5" type="ORF">FSP39_006580</name>
</gene>
<feature type="domain" description="C1q" evidence="4">
    <location>
        <begin position="1"/>
        <end position="127"/>
    </location>
</feature>
<comment type="caution">
    <text evidence="5">The sequence shown here is derived from an EMBL/GenBank/DDBJ whole genome shotgun (WGS) entry which is preliminary data.</text>
</comment>
<dbReference type="PANTHER" id="PTHR22923">
    <property type="entry name" value="CEREBELLIN-RELATED"/>
    <property type="match status" value="1"/>
</dbReference>